<feature type="compositionally biased region" description="Acidic residues" evidence="1">
    <location>
        <begin position="122"/>
        <end position="139"/>
    </location>
</feature>
<evidence type="ECO:0000313" key="2">
    <source>
        <dbReference type="EMBL" id="CAI0561126.1"/>
    </source>
</evidence>
<protein>
    <submittedName>
        <fullName evidence="2">Uncharacterized protein</fullName>
    </submittedName>
</protein>
<feature type="region of interest" description="Disordered" evidence="1">
    <location>
        <begin position="115"/>
        <end position="139"/>
    </location>
</feature>
<dbReference type="Proteomes" id="UP001154282">
    <property type="component" value="Unassembled WGS sequence"/>
</dbReference>
<evidence type="ECO:0000256" key="1">
    <source>
        <dbReference type="SAM" id="MobiDB-lite"/>
    </source>
</evidence>
<organism evidence="2 3">
    <name type="scientific">Linum tenue</name>
    <dbReference type="NCBI Taxonomy" id="586396"/>
    <lineage>
        <taxon>Eukaryota</taxon>
        <taxon>Viridiplantae</taxon>
        <taxon>Streptophyta</taxon>
        <taxon>Embryophyta</taxon>
        <taxon>Tracheophyta</taxon>
        <taxon>Spermatophyta</taxon>
        <taxon>Magnoliopsida</taxon>
        <taxon>eudicotyledons</taxon>
        <taxon>Gunneridae</taxon>
        <taxon>Pentapetalae</taxon>
        <taxon>rosids</taxon>
        <taxon>fabids</taxon>
        <taxon>Malpighiales</taxon>
        <taxon>Linaceae</taxon>
        <taxon>Linum</taxon>
    </lineage>
</organism>
<comment type="caution">
    <text evidence="2">The sequence shown here is derived from an EMBL/GenBank/DDBJ whole genome shotgun (WGS) entry which is preliminary data.</text>
</comment>
<name>A0AAV0RVN9_9ROSI</name>
<accession>A0AAV0RVN9</accession>
<dbReference type="EMBL" id="CAMGYJ010000011">
    <property type="protein sequence ID" value="CAI0561126.1"/>
    <property type="molecule type" value="Genomic_DNA"/>
</dbReference>
<evidence type="ECO:0000313" key="3">
    <source>
        <dbReference type="Proteomes" id="UP001154282"/>
    </source>
</evidence>
<feature type="compositionally biased region" description="Polar residues" evidence="1">
    <location>
        <begin position="1"/>
        <end position="11"/>
    </location>
</feature>
<reference evidence="2" key="1">
    <citation type="submission" date="2022-08" db="EMBL/GenBank/DDBJ databases">
        <authorList>
            <person name="Gutierrez-Valencia J."/>
        </authorList>
    </citation>
    <scope>NUCLEOTIDE SEQUENCE</scope>
</reference>
<sequence length="139" mass="16244">MSRKGSQTWSQPLLRISRQQDNHHSSTPRVSAIFERNITGTWIKFSEYPASELQTLIARFKEFEFAYTGSEETFNKMETSDNNKENQEKSELAATAVQYLWPRYQQRSQWGTWLSWRNSGNDESDDEFDEETADETTAA</sequence>
<dbReference type="AlphaFoldDB" id="A0AAV0RVN9"/>
<keyword evidence="3" id="KW-1185">Reference proteome</keyword>
<proteinExistence type="predicted"/>
<feature type="region of interest" description="Disordered" evidence="1">
    <location>
        <begin position="1"/>
        <end position="28"/>
    </location>
</feature>
<gene>
    <name evidence="2" type="ORF">LITE_LOCUS49952</name>
</gene>